<organism evidence="2 3">
    <name type="scientific">Solanum commersonii</name>
    <name type="common">Commerson's wild potato</name>
    <name type="synonym">Commerson's nightshade</name>
    <dbReference type="NCBI Taxonomy" id="4109"/>
    <lineage>
        <taxon>Eukaryota</taxon>
        <taxon>Viridiplantae</taxon>
        <taxon>Streptophyta</taxon>
        <taxon>Embryophyta</taxon>
        <taxon>Tracheophyta</taxon>
        <taxon>Spermatophyta</taxon>
        <taxon>Magnoliopsida</taxon>
        <taxon>eudicotyledons</taxon>
        <taxon>Gunneridae</taxon>
        <taxon>Pentapetalae</taxon>
        <taxon>asterids</taxon>
        <taxon>lamiids</taxon>
        <taxon>Solanales</taxon>
        <taxon>Solanaceae</taxon>
        <taxon>Solanoideae</taxon>
        <taxon>Solaneae</taxon>
        <taxon>Solanum</taxon>
    </lineage>
</organism>
<proteinExistence type="predicted"/>
<accession>A0A9J5ZCG0</accession>
<keyword evidence="3" id="KW-1185">Reference proteome</keyword>
<evidence type="ECO:0000256" key="1">
    <source>
        <dbReference type="SAM" id="Coils"/>
    </source>
</evidence>
<name>A0A9J5ZCG0_SOLCO</name>
<dbReference type="Proteomes" id="UP000824120">
    <property type="component" value="Chromosome 4"/>
</dbReference>
<evidence type="ECO:0000313" key="2">
    <source>
        <dbReference type="EMBL" id="KAG5610651.1"/>
    </source>
</evidence>
<protein>
    <submittedName>
        <fullName evidence="2">Uncharacterized protein</fullName>
    </submittedName>
</protein>
<comment type="caution">
    <text evidence="2">The sequence shown here is derived from an EMBL/GenBank/DDBJ whole genome shotgun (WGS) entry which is preliminary data.</text>
</comment>
<dbReference type="AlphaFoldDB" id="A0A9J5ZCG0"/>
<evidence type="ECO:0000313" key="3">
    <source>
        <dbReference type="Proteomes" id="UP000824120"/>
    </source>
</evidence>
<dbReference type="EMBL" id="JACXVP010000004">
    <property type="protein sequence ID" value="KAG5610651.1"/>
    <property type="molecule type" value="Genomic_DNA"/>
</dbReference>
<sequence length="99" mass="11674">MLLFLHLCIHWNNSSNLTDLWFVEVVHNMFNLSIKIFFAAQVFLDDKTKKDKDIETLKEKLLKVEKDVDSLGKEMPQIEFNKHGRKSAKQVLTRKKNTI</sequence>
<keyword evidence="1" id="KW-0175">Coiled coil</keyword>
<feature type="coiled-coil region" evidence="1">
    <location>
        <begin position="47"/>
        <end position="74"/>
    </location>
</feature>
<reference evidence="2 3" key="1">
    <citation type="submission" date="2020-09" db="EMBL/GenBank/DDBJ databases">
        <title>De no assembly of potato wild relative species, Solanum commersonii.</title>
        <authorList>
            <person name="Cho K."/>
        </authorList>
    </citation>
    <scope>NUCLEOTIDE SEQUENCE [LARGE SCALE GENOMIC DNA]</scope>
    <source>
        <strain evidence="2">LZ3.2</strain>
        <tissue evidence="2">Leaf</tissue>
    </source>
</reference>
<gene>
    <name evidence="2" type="ORF">H5410_021932</name>
</gene>